<dbReference type="GeneID" id="58894324"/>
<dbReference type="Gene3D" id="3.40.50.300">
    <property type="entry name" value="P-loop containing nucleotide triphosphate hydrolases"/>
    <property type="match status" value="1"/>
</dbReference>
<dbReference type="InterPro" id="IPR011629">
    <property type="entry name" value="CobW-like_C"/>
</dbReference>
<dbReference type="EMBL" id="UGHD01000003">
    <property type="protein sequence ID" value="STO98352.1"/>
    <property type="molecule type" value="Genomic_DNA"/>
</dbReference>
<evidence type="ECO:0000259" key="7">
    <source>
        <dbReference type="SMART" id="SM00833"/>
    </source>
</evidence>
<dbReference type="AlphaFoldDB" id="A0A377J784"/>
<dbReference type="InterPro" id="IPR027417">
    <property type="entry name" value="P-loop_NTPase"/>
</dbReference>
<accession>A0A377J784</accession>
<dbReference type="KEGG" id="gho:AL542_00375"/>
<evidence type="ECO:0000256" key="4">
    <source>
        <dbReference type="ARBA" id="ARBA00034320"/>
    </source>
</evidence>
<dbReference type="RefSeq" id="WP_005504553.1">
    <property type="nucleotide sequence ID" value="NZ_CABMOB010000001.1"/>
</dbReference>
<evidence type="ECO:0000256" key="5">
    <source>
        <dbReference type="ARBA" id="ARBA00045658"/>
    </source>
</evidence>
<feature type="domain" description="CobW C-terminal" evidence="7">
    <location>
        <begin position="233"/>
        <end position="327"/>
    </location>
</feature>
<dbReference type="SMART" id="SM00833">
    <property type="entry name" value="CobW_C"/>
    <property type="match status" value="1"/>
</dbReference>
<reference evidence="8 9" key="1">
    <citation type="submission" date="2018-06" db="EMBL/GenBank/DDBJ databases">
        <authorList>
            <consortium name="Pathogen Informatics"/>
            <person name="Doyle S."/>
        </authorList>
    </citation>
    <scope>NUCLEOTIDE SEQUENCE [LARGE SCALE GENOMIC DNA]</scope>
    <source>
        <strain evidence="8 9">NCTC11645</strain>
    </source>
</reference>
<dbReference type="PANTHER" id="PTHR13748">
    <property type="entry name" value="COBW-RELATED"/>
    <property type="match status" value="1"/>
</dbReference>
<comment type="similarity">
    <text evidence="4">Belongs to the SIMIBI class G3E GTPase family. ZNG1 subfamily.</text>
</comment>
<dbReference type="CDD" id="cd03112">
    <property type="entry name" value="CobW-like"/>
    <property type="match status" value="1"/>
</dbReference>
<dbReference type="InterPro" id="IPR036627">
    <property type="entry name" value="CobW-likC_sf"/>
</dbReference>
<evidence type="ECO:0000256" key="3">
    <source>
        <dbReference type="ARBA" id="ARBA00023186"/>
    </source>
</evidence>
<dbReference type="Pfam" id="PF02492">
    <property type="entry name" value="cobW"/>
    <property type="match status" value="1"/>
</dbReference>
<gene>
    <name evidence="8" type="primary">yjiA_2</name>
    <name evidence="8" type="ORF">NCTC11645_03337</name>
</gene>
<comment type="function">
    <text evidence="5">Zinc chaperone that directly transfers zinc cofactor to target proteins, thereby activating them. Zinc is transferred from the CXCC motif in the GTPase domain to the zinc binding site in target proteins in a process requiring GTP hydrolysis.</text>
</comment>
<dbReference type="InterPro" id="IPR003495">
    <property type="entry name" value="CobW/HypB/UreG_nucleotide-bd"/>
</dbReference>
<proteinExistence type="inferred from homology"/>
<dbReference type="Pfam" id="PF07683">
    <property type="entry name" value="CobW_C"/>
    <property type="match status" value="1"/>
</dbReference>
<comment type="catalytic activity">
    <reaction evidence="6">
        <text>GTP + H2O = GDP + phosphate + H(+)</text>
        <dbReference type="Rhea" id="RHEA:19669"/>
        <dbReference type="ChEBI" id="CHEBI:15377"/>
        <dbReference type="ChEBI" id="CHEBI:15378"/>
        <dbReference type="ChEBI" id="CHEBI:37565"/>
        <dbReference type="ChEBI" id="CHEBI:43474"/>
        <dbReference type="ChEBI" id="CHEBI:58189"/>
    </reaction>
    <physiologicalReaction direction="left-to-right" evidence="6">
        <dbReference type="Rhea" id="RHEA:19670"/>
    </physiologicalReaction>
</comment>
<evidence type="ECO:0000256" key="2">
    <source>
        <dbReference type="ARBA" id="ARBA00022801"/>
    </source>
</evidence>
<dbReference type="GO" id="GO:0016787">
    <property type="term" value="F:hydrolase activity"/>
    <property type="evidence" value="ECO:0007669"/>
    <property type="project" value="UniProtKB-KW"/>
</dbReference>
<evidence type="ECO:0000256" key="6">
    <source>
        <dbReference type="ARBA" id="ARBA00049117"/>
    </source>
</evidence>
<dbReference type="GO" id="GO:0005737">
    <property type="term" value="C:cytoplasm"/>
    <property type="evidence" value="ECO:0007669"/>
    <property type="project" value="TreeGrafter"/>
</dbReference>
<organism evidence="8 9">
    <name type="scientific">Grimontia hollisae</name>
    <name type="common">Vibrio hollisae</name>
    <dbReference type="NCBI Taxonomy" id="673"/>
    <lineage>
        <taxon>Bacteria</taxon>
        <taxon>Pseudomonadati</taxon>
        <taxon>Pseudomonadota</taxon>
        <taxon>Gammaproteobacteria</taxon>
        <taxon>Vibrionales</taxon>
        <taxon>Vibrionaceae</taxon>
        <taxon>Grimontia</taxon>
    </lineage>
</organism>
<evidence type="ECO:0000313" key="9">
    <source>
        <dbReference type="Proteomes" id="UP000254512"/>
    </source>
</evidence>
<dbReference type="STRING" id="673.AL542_00375"/>
<evidence type="ECO:0000256" key="1">
    <source>
        <dbReference type="ARBA" id="ARBA00022741"/>
    </source>
</evidence>
<dbReference type="SUPFAM" id="SSF90002">
    <property type="entry name" value="Hypothetical protein YjiA, C-terminal domain"/>
    <property type="match status" value="1"/>
</dbReference>
<sequence length="331" mass="36748">MIPIHVITGFLGSGKTTLLQQMVNSSFFSNAALLVNEFGEVGIDHLILNKISKNTILLDNGCICCSILSNLSDALNDLLNQREKKIIPAFDRIIIETTGLAEPSPIIATITQSPMLKHNFKIASIVTVVDLSMPEIADDIHNIWVSQVSASNIIVYSKSDISTKTLSERIKKKVSQITLDTECIDSSESGAITDLLSCREDFSSLSKEFTIKKIATIEVHNKPNYVSTSLSNIHTFSIEYDRQISWSEFGLWLSMLLNRHGKNILRIKGILSIEGHTNPISLHGVQHVIYDPVEMEKSQILPENSVIIFITNGITKKQITDSIEKMLSLVN</sequence>
<dbReference type="GO" id="GO:0000166">
    <property type="term" value="F:nucleotide binding"/>
    <property type="evidence" value="ECO:0007669"/>
    <property type="project" value="UniProtKB-KW"/>
</dbReference>
<dbReference type="Proteomes" id="UP000254512">
    <property type="component" value="Unassembled WGS sequence"/>
</dbReference>
<dbReference type="PANTHER" id="PTHR13748:SF62">
    <property type="entry name" value="COBW DOMAIN-CONTAINING PROTEIN"/>
    <property type="match status" value="1"/>
</dbReference>
<dbReference type="SUPFAM" id="SSF52540">
    <property type="entry name" value="P-loop containing nucleoside triphosphate hydrolases"/>
    <property type="match status" value="1"/>
</dbReference>
<dbReference type="InterPro" id="IPR051316">
    <property type="entry name" value="Zinc-reg_GTPase_activator"/>
</dbReference>
<keyword evidence="3" id="KW-0143">Chaperone</keyword>
<evidence type="ECO:0000313" key="8">
    <source>
        <dbReference type="EMBL" id="STO98352.1"/>
    </source>
</evidence>
<protein>
    <submittedName>
        <fullName evidence="8">Uncharacterized GTP-binding protein YjiA</fullName>
    </submittedName>
</protein>
<dbReference type="Gene3D" id="3.30.1220.10">
    <property type="entry name" value="CobW-like, C-terminal domain"/>
    <property type="match status" value="1"/>
</dbReference>
<keyword evidence="2" id="KW-0378">Hydrolase</keyword>
<name>A0A377J784_GRIHO</name>
<keyword evidence="1" id="KW-0547">Nucleotide-binding</keyword>